<evidence type="ECO:0000313" key="5">
    <source>
        <dbReference type="EMBL" id="OIR17141.1"/>
    </source>
</evidence>
<accession>A0A1J5TLH3</accession>
<comment type="subcellular location">
    <subcellularLocation>
        <location evidence="1">Periplasm</location>
    </subcellularLocation>
</comment>
<evidence type="ECO:0000256" key="3">
    <source>
        <dbReference type="ARBA" id="ARBA00022729"/>
    </source>
</evidence>
<keyword evidence="4" id="KW-0574">Periplasm</keyword>
<dbReference type="PIRSF" id="PIRSF019574">
    <property type="entry name" value="Periplasmic_polyamine_BP"/>
    <property type="match status" value="1"/>
</dbReference>
<evidence type="ECO:0000256" key="2">
    <source>
        <dbReference type="ARBA" id="ARBA00022448"/>
    </source>
</evidence>
<keyword evidence="2" id="KW-0813">Transport</keyword>
<organism evidence="5">
    <name type="scientific">mine drainage metagenome</name>
    <dbReference type="NCBI Taxonomy" id="410659"/>
    <lineage>
        <taxon>unclassified sequences</taxon>
        <taxon>metagenomes</taxon>
        <taxon>ecological metagenomes</taxon>
    </lineage>
</organism>
<comment type="caution">
    <text evidence="5">The sequence shown here is derived from an EMBL/GenBank/DDBJ whole genome shotgun (WGS) entry which is preliminary data.</text>
</comment>
<dbReference type="AlphaFoldDB" id="A0A1J5TLH3"/>
<reference evidence="5" key="1">
    <citation type="submission" date="2016-10" db="EMBL/GenBank/DDBJ databases">
        <title>Sequence of Gallionella enrichment culture.</title>
        <authorList>
            <person name="Poehlein A."/>
            <person name="Muehling M."/>
            <person name="Daniel R."/>
        </authorList>
    </citation>
    <scope>NUCLEOTIDE SEQUENCE</scope>
</reference>
<dbReference type="PANTHER" id="PTHR30222:SF17">
    <property type="entry name" value="SPERMIDINE_PUTRESCINE-BINDING PERIPLASMIC PROTEIN"/>
    <property type="match status" value="1"/>
</dbReference>
<dbReference type="InterPro" id="IPR006059">
    <property type="entry name" value="SBP"/>
</dbReference>
<dbReference type="Pfam" id="PF13416">
    <property type="entry name" value="SBP_bac_8"/>
    <property type="match status" value="1"/>
</dbReference>
<dbReference type="GO" id="GO:0042597">
    <property type="term" value="C:periplasmic space"/>
    <property type="evidence" value="ECO:0007669"/>
    <property type="project" value="UniProtKB-SubCell"/>
</dbReference>
<gene>
    <name evidence="5" type="primary">potF_1</name>
    <name evidence="5" type="ORF">GALL_21620</name>
</gene>
<proteinExistence type="predicted"/>
<protein>
    <submittedName>
        <fullName evidence="5">Putrescine-binding periplasmic protein</fullName>
    </submittedName>
</protein>
<evidence type="ECO:0000256" key="1">
    <source>
        <dbReference type="ARBA" id="ARBA00004418"/>
    </source>
</evidence>
<keyword evidence="3" id="KW-0732">Signal</keyword>
<name>A0A1J5TLH3_9ZZZZ</name>
<dbReference type="EMBL" id="MLJW01000005">
    <property type="protein sequence ID" value="OIR17141.1"/>
    <property type="molecule type" value="Genomic_DNA"/>
</dbReference>
<sequence length="376" mass="42509">MKEFMRSLPPPCRGRDGGETSMPSRLCSCVFALLLFSISAHAEDVLHLYNWNNYISDTTIERFEQQCGCRVEQDYYSDNEEMLAKLAAGATGYDLIVPTGNAVEALIRQSALRPLDKRLLPNLKNIDPAYLNTAFDPGNKYSVPYAYTITLIGYNDVKIRELGLPVDSWAVLFEPRYLEKLKGRVTVLDSQRELLAAALKYLGYGANDTDEAHWKQARDLILRAKPYWAAFNASSYIKELTVGNIWLVHGYSNDIFQADQDAQKAQRGFRILASIPKEGAVLALDSMVLHKSGPRPDLAHRFIDFMLDGRNSSELTNLIGSGNPNLAARPYIQPEIAQSPAVFPDKAQQARLEMLRDLDRHQRRVLSRIWTEIKLR</sequence>
<dbReference type="SUPFAM" id="SSF53850">
    <property type="entry name" value="Periplasmic binding protein-like II"/>
    <property type="match status" value="1"/>
</dbReference>
<dbReference type="PANTHER" id="PTHR30222">
    <property type="entry name" value="SPERMIDINE/PUTRESCINE-BINDING PERIPLASMIC PROTEIN"/>
    <property type="match status" value="1"/>
</dbReference>
<evidence type="ECO:0000256" key="4">
    <source>
        <dbReference type="ARBA" id="ARBA00022764"/>
    </source>
</evidence>
<dbReference type="CDD" id="cd13590">
    <property type="entry name" value="PBP2_PotD_PotF_like"/>
    <property type="match status" value="1"/>
</dbReference>
<dbReference type="GO" id="GO:0015846">
    <property type="term" value="P:polyamine transport"/>
    <property type="evidence" value="ECO:0007669"/>
    <property type="project" value="InterPro"/>
</dbReference>
<dbReference type="InterPro" id="IPR001188">
    <property type="entry name" value="Sperm_putr-bd"/>
</dbReference>
<dbReference type="GO" id="GO:0019808">
    <property type="term" value="F:polyamine binding"/>
    <property type="evidence" value="ECO:0007669"/>
    <property type="project" value="InterPro"/>
</dbReference>
<dbReference type="PRINTS" id="PR00909">
    <property type="entry name" value="SPERMDNBNDNG"/>
</dbReference>
<dbReference type="Gene3D" id="3.40.190.10">
    <property type="entry name" value="Periplasmic binding protein-like II"/>
    <property type="match status" value="2"/>
</dbReference>